<feature type="region of interest" description="Disordered" evidence="1">
    <location>
        <begin position="1"/>
        <end position="22"/>
    </location>
</feature>
<evidence type="ECO:0000313" key="2">
    <source>
        <dbReference type="EMBL" id="JAD28862.1"/>
    </source>
</evidence>
<reference evidence="2" key="2">
    <citation type="journal article" date="2015" name="Data Brief">
        <title>Shoot transcriptome of the giant reed, Arundo donax.</title>
        <authorList>
            <person name="Barrero R.A."/>
            <person name="Guerrero F.D."/>
            <person name="Moolhuijzen P."/>
            <person name="Goolsby J.A."/>
            <person name="Tidwell J."/>
            <person name="Bellgard S.E."/>
            <person name="Bellgard M.I."/>
        </authorList>
    </citation>
    <scope>NUCLEOTIDE SEQUENCE</scope>
    <source>
        <tissue evidence="2">Shoot tissue taken approximately 20 cm above the soil surface</tissue>
    </source>
</reference>
<name>A0A0A8Z1W9_ARUDO</name>
<reference evidence="2" key="1">
    <citation type="submission" date="2014-09" db="EMBL/GenBank/DDBJ databases">
        <authorList>
            <person name="Magalhaes I.L.F."/>
            <person name="Oliveira U."/>
            <person name="Santos F.R."/>
            <person name="Vidigal T.H.D.A."/>
            <person name="Brescovit A.D."/>
            <person name="Santos A.J."/>
        </authorList>
    </citation>
    <scope>NUCLEOTIDE SEQUENCE</scope>
    <source>
        <tissue evidence="2">Shoot tissue taken approximately 20 cm above the soil surface</tissue>
    </source>
</reference>
<dbReference type="EMBL" id="GBRH01269033">
    <property type="protein sequence ID" value="JAD28862.1"/>
    <property type="molecule type" value="Transcribed_RNA"/>
</dbReference>
<dbReference type="AlphaFoldDB" id="A0A0A8Z1W9"/>
<protein>
    <submittedName>
        <fullName evidence="2">Uncharacterized protein</fullName>
    </submittedName>
</protein>
<organism evidence="2">
    <name type="scientific">Arundo donax</name>
    <name type="common">Giant reed</name>
    <name type="synonym">Donax arundinaceus</name>
    <dbReference type="NCBI Taxonomy" id="35708"/>
    <lineage>
        <taxon>Eukaryota</taxon>
        <taxon>Viridiplantae</taxon>
        <taxon>Streptophyta</taxon>
        <taxon>Embryophyta</taxon>
        <taxon>Tracheophyta</taxon>
        <taxon>Spermatophyta</taxon>
        <taxon>Magnoliopsida</taxon>
        <taxon>Liliopsida</taxon>
        <taxon>Poales</taxon>
        <taxon>Poaceae</taxon>
        <taxon>PACMAD clade</taxon>
        <taxon>Arundinoideae</taxon>
        <taxon>Arundineae</taxon>
        <taxon>Arundo</taxon>
    </lineage>
</organism>
<evidence type="ECO:0000256" key="1">
    <source>
        <dbReference type="SAM" id="MobiDB-lite"/>
    </source>
</evidence>
<proteinExistence type="predicted"/>
<accession>A0A0A8Z1W9</accession>
<sequence length="111" mass="10913">MTPGLARGAASGVGRSSDSGLGCGDVDGVGLGGGSLLGRVDADGWGSGDANSVGRGCGGRAKGGLYRPPWPASARGGEAQDGHDVHGAAPSAENWQVLTIGIFLWMGLFFG</sequence>
<feature type="region of interest" description="Disordered" evidence="1">
    <location>
        <begin position="68"/>
        <end position="87"/>
    </location>
</feature>